<keyword evidence="8 18" id="KW-0863">Zinc-finger</keyword>
<evidence type="ECO:0000256" key="5">
    <source>
        <dbReference type="ARBA" id="ARBA00022679"/>
    </source>
</evidence>
<evidence type="ECO:0000256" key="16">
    <source>
        <dbReference type="ARBA" id="ARBA00034438"/>
    </source>
</evidence>
<evidence type="ECO:0000256" key="8">
    <source>
        <dbReference type="ARBA" id="ARBA00022771"/>
    </source>
</evidence>
<keyword evidence="14" id="KW-0576">Peroxisome</keyword>
<comment type="pathway">
    <text evidence="2">Protein modification; protein ubiquitination.</text>
</comment>
<keyword evidence="12 19" id="KW-1133">Transmembrane helix</keyword>
<dbReference type="GO" id="GO:0016558">
    <property type="term" value="P:protein import into peroxisome matrix"/>
    <property type="evidence" value="ECO:0007669"/>
    <property type="project" value="InterPro"/>
</dbReference>
<dbReference type="PROSITE" id="PS50089">
    <property type="entry name" value="ZF_RING_2"/>
    <property type="match status" value="1"/>
</dbReference>
<gene>
    <name evidence="21" type="primary">AlNc14C7G939</name>
    <name evidence="21" type="ORF">ALNC14_010430</name>
</gene>
<evidence type="ECO:0000256" key="4">
    <source>
        <dbReference type="ARBA" id="ARBA00022448"/>
    </source>
</evidence>
<name>F0W1H1_9STRA</name>
<keyword evidence="6 19" id="KW-0812">Transmembrane</keyword>
<evidence type="ECO:0000256" key="1">
    <source>
        <dbReference type="ARBA" id="ARBA00004585"/>
    </source>
</evidence>
<keyword evidence="5" id="KW-0808">Transferase</keyword>
<dbReference type="PROSITE" id="PS00518">
    <property type="entry name" value="ZF_RING_1"/>
    <property type="match status" value="1"/>
</dbReference>
<keyword evidence="4" id="KW-0813">Transport</keyword>
<evidence type="ECO:0000256" key="10">
    <source>
        <dbReference type="ARBA" id="ARBA00022833"/>
    </source>
</evidence>
<feature type="transmembrane region" description="Helical" evidence="19">
    <location>
        <begin position="79"/>
        <end position="98"/>
    </location>
</feature>
<feature type="domain" description="RING-type" evidence="20">
    <location>
        <begin position="231"/>
        <end position="270"/>
    </location>
</feature>
<evidence type="ECO:0000256" key="15">
    <source>
        <dbReference type="ARBA" id="ARBA00032511"/>
    </source>
</evidence>
<evidence type="ECO:0000256" key="18">
    <source>
        <dbReference type="PROSITE-ProRule" id="PRU00175"/>
    </source>
</evidence>
<accession>F0W1H1</accession>
<dbReference type="GO" id="GO:0005778">
    <property type="term" value="C:peroxisomal membrane"/>
    <property type="evidence" value="ECO:0007669"/>
    <property type="project" value="UniProtKB-SubCell"/>
</dbReference>
<dbReference type="InterPro" id="IPR001841">
    <property type="entry name" value="Znf_RING"/>
</dbReference>
<sequence length="282" mass="32696">MSCNRVQQRDATILDDEIAGLMRDSTSRLFDKFRPGIVELLSPEVNALIRSFIFTCSTLVHSPTPGMKLQNVQFCQSAFRGRILFMYYVLSIAMPYMWKRFAYFLTAQKARNRRHEASNPKKSSWQSEDFVAFMKRLEAMVSVCQFLNLLIFLRNGCFRSLEERLLGMKLKAIDQQTCMMNFEPITRQQLWQTFTDLGSTFLPVLVYCYRRIANKLQKKHKLSLTPPGDCCLLCGSRPQTPYITSCKHVYCYYCLHLSASEDVDFVCLACGSHFQSSRRLII</sequence>
<evidence type="ECO:0000256" key="13">
    <source>
        <dbReference type="ARBA" id="ARBA00023136"/>
    </source>
</evidence>
<evidence type="ECO:0000256" key="7">
    <source>
        <dbReference type="ARBA" id="ARBA00022723"/>
    </source>
</evidence>
<dbReference type="InterPro" id="IPR025654">
    <property type="entry name" value="PEX2/10"/>
</dbReference>
<evidence type="ECO:0000256" key="19">
    <source>
        <dbReference type="SAM" id="Phobius"/>
    </source>
</evidence>
<comment type="subcellular location">
    <subcellularLocation>
        <location evidence="1">Peroxisome membrane</location>
        <topology evidence="1">Multi-pass membrane protein</topology>
    </subcellularLocation>
</comment>
<dbReference type="HOGENOM" id="CLU_024591_3_1_1"/>
<keyword evidence="13 19" id="KW-0472">Membrane</keyword>
<evidence type="ECO:0000256" key="11">
    <source>
        <dbReference type="ARBA" id="ARBA00022927"/>
    </source>
</evidence>
<dbReference type="Gene3D" id="3.30.40.10">
    <property type="entry name" value="Zinc/RING finger domain, C3HC4 (zinc finger)"/>
    <property type="match status" value="1"/>
</dbReference>
<keyword evidence="9" id="KW-0833">Ubl conjugation pathway</keyword>
<dbReference type="EC" id="2.3.2.36" evidence="17"/>
<evidence type="ECO:0000313" key="21">
    <source>
        <dbReference type="EMBL" id="CCA14900.1"/>
    </source>
</evidence>
<evidence type="ECO:0000256" key="6">
    <source>
        <dbReference type="ARBA" id="ARBA00022692"/>
    </source>
</evidence>
<dbReference type="AlphaFoldDB" id="F0W1H1"/>
<proteinExistence type="inferred from homology"/>
<evidence type="ECO:0000256" key="3">
    <source>
        <dbReference type="ARBA" id="ARBA00008704"/>
    </source>
</evidence>
<protein>
    <recommendedName>
        <fullName evidence="17">RING-type E3 ubiquitin transferase (cysteine targeting)</fullName>
        <ecNumber evidence="17">2.3.2.36</ecNumber>
    </recommendedName>
    <alternativeName>
        <fullName evidence="15">Peroxin-2</fullName>
    </alternativeName>
</protein>
<comment type="catalytic activity">
    <reaction evidence="16">
        <text>[E2 ubiquitin-conjugating enzyme]-S-ubiquitinyl-L-cysteine + [acceptor protein]-L-cysteine = [E2 ubiquitin-conjugating enzyme]-L-cysteine + [acceptor protein]-S-ubiquitinyl-L-cysteine.</text>
        <dbReference type="EC" id="2.3.2.36"/>
    </reaction>
</comment>
<dbReference type="InterPro" id="IPR013083">
    <property type="entry name" value="Znf_RING/FYVE/PHD"/>
</dbReference>
<keyword evidence="7" id="KW-0479">Metal-binding</keyword>
<reference evidence="21" key="2">
    <citation type="submission" date="2011-02" db="EMBL/GenBank/DDBJ databases">
        <authorList>
            <person name="MacLean D."/>
        </authorList>
    </citation>
    <scope>NUCLEOTIDE SEQUENCE</scope>
</reference>
<reference evidence="21" key="1">
    <citation type="journal article" date="2011" name="PLoS Biol.">
        <title>Gene gain and loss during evolution of obligate parasitism in the white rust pathogen of Arabidopsis thaliana.</title>
        <authorList>
            <person name="Kemen E."/>
            <person name="Gardiner A."/>
            <person name="Schultz-Larsen T."/>
            <person name="Kemen A.C."/>
            <person name="Balmuth A.L."/>
            <person name="Robert-Seilaniantz A."/>
            <person name="Bailey K."/>
            <person name="Holub E."/>
            <person name="Studholme D.J."/>
            <person name="Maclean D."/>
            <person name="Jones J.D."/>
        </authorList>
    </citation>
    <scope>NUCLEOTIDE SEQUENCE</scope>
</reference>
<evidence type="ECO:0000256" key="2">
    <source>
        <dbReference type="ARBA" id="ARBA00004906"/>
    </source>
</evidence>
<evidence type="ECO:0000256" key="12">
    <source>
        <dbReference type="ARBA" id="ARBA00022989"/>
    </source>
</evidence>
<dbReference type="PANTHER" id="PTHR48178">
    <property type="entry name" value="PEROXISOME BIOGENESIS FACTOR 2"/>
    <property type="match status" value="1"/>
</dbReference>
<keyword evidence="10" id="KW-0862">Zinc</keyword>
<dbReference type="EMBL" id="FR824052">
    <property type="protein sequence ID" value="CCA14900.1"/>
    <property type="molecule type" value="Genomic_DNA"/>
</dbReference>
<organism evidence="21">
    <name type="scientific">Albugo laibachii Nc14</name>
    <dbReference type="NCBI Taxonomy" id="890382"/>
    <lineage>
        <taxon>Eukaryota</taxon>
        <taxon>Sar</taxon>
        <taxon>Stramenopiles</taxon>
        <taxon>Oomycota</taxon>
        <taxon>Peronosporomycetes</taxon>
        <taxon>Albuginales</taxon>
        <taxon>Albuginaceae</taxon>
        <taxon>Albugo</taxon>
    </lineage>
</organism>
<dbReference type="GO" id="GO:0008270">
    <property type="term" value="F:zinc ion binding"/>
    <property type="evidence" value="ECO:0007669"/>
    <property type="project" value="UniProtKB-KW"/>
</dbReference>
<comment type="similarity">
    <text evidence="3">Belongs to the pex2/pex10/pex12 family.</text>
</comment>
<evidence type="ECO:0000256" key="9">
    <source>
        <dbReference type="ARBA" id="ARBA00022786"/>
    </source>
</evidence>
<dbReference type="InterPro" id="IPR006845">
    <property type="entry name" value="Pex_N"/>
</dbReference>
<evidence type="ECO:0000259" key="20">
    <source>
        <dbReference type="PROSITE" id="PS50089"/>
    </source>
</evidence>
<keyword evidence="11" id="KW-0653">Protein transport</keyword>
<dbReference type="GO" id="GO:0061630">
    <property type="term" value="F:ubiquitin protein ligase activity"/>
    <property type="evidence" value="ECO:0007669"/>
    <property type="project" value="UniProtKB-EC"/>
</dbReference>
<evidence type="ECO:0000256" key="14">
    <source>
        <dbReference type="ARBA" id="ARBA00023140"/>
    </source>
</evidence>
<dbReference type="InterPro" id="IPR017907">
    <property type="entry name" value="Znf_RING_CS"/>
</dbReference>
<dbReference type="SUPFAM" id="SSF57850">
    <property type="entry name" value="RING/U-box"/>
    <property type="match status" value="1"/>
</dbReference>
<evidence type="ECO:0000256" key="17">
    <source>
        <dbReference type="ARBA" id="ARBA00034523"/>
    </source>
</evidence>
<dbReference type="PANTHER" id="PTHR48178:SF1">
    <property type="entry name" value="PEROXISOME BIOGENESIS FACTOR 2"/>
    <property type="match status" value="1"/>
</dbReference>
<dbReference type="Pfam" id="PF04757">
    <property type="entry name" value="Pex2_Pex12"/>
    <property type="match status" value="1"/>
</dbReference>